<dbReference type="Proteomes" id="UP000324800">
    <property type="component" value="Unassembled WGS sequence"/>
</dbReference>
<evidence type="ECO:0000313" key="2">
    <source>
        <dbReference type="EMBL" id="KAA6366734.1"/>
    </source>
</evidence>
<evidence type="ECO:0000313" key="3">
    <source>
        <dbReference type="Proteomes" id="UP000324800"/>
    </source>
</evidence>
<comment type="caution">
    <text evidence="2">The sequence shown here is derived from an EMBL/GenBank/DDBJ whole genome shotgun (WGS) entry which is preliminary data.</text>
</comment>
<proteinExistence type="predicted"/>
<evidence type="ECO:0000256" key="1">
    <source>
        <dbReference type="SAM" id="MobiDB-lite"/>
    </source>
</evidence>
<organism evidence="2 3">
    <name type="scientific">Streblomastix strix</name>
    <dbReference type="NCBI Taxonomy" id="222440"/>
    <lineage>
        <taxon>Eukaryota</taxon>
        <taxon>Metamonada</taxon>
        <taxon>Preaxostyla</taxon>
        <taxon>Oxymonadida</taxon>
        <taxon>Streblomastigidae</taxon>
        <taxon>Streblomastix</taxon>
    </lineage>
</organism>
<feature type="region of interest" description="Disordered" evidence="1">
    <location>
        <begin position="227"/>
        <end position="252"/>
    </location>
</feature>
<feature type="compositionally biased region" description="Basic and acidic residues" evidence="1">
    <location>
        <begin position="386"/>
        <end position="406"/>
    </location>
</feature>
<feature type="non-terminal residue" evidence="2">
    <location>
        <position position="1"/>
    </location>
</feature>
<feature type="region of interest" description="Disordered" evidence="1">
    <location>
        <begin position="386"/>
        <end position="424"/>
    </location>
</feature>
<protein>
    <submittedName>
        <fullName evidence="2">Uncharacterized protein</fullName>
    </submittedName>
</protein>
<name>A0A5J4U940_9EUKA</name>
<feature type="compositionally biased region" description="Basic residues" evidence="1">
    <location>
        <begin position="274"/>
        <end position="286"/>
    </location>
</feature>
<dbReference type="EMBL" id="SNRW01019053">
    <property type="protein sequence ID" value="KAA6366734.1"/>
    <property type="molecule type" value="Genomic_DNA"/>
</dbReference>
<accession>A0A5J4U940</accession>
<feature type="compositionally biased region" description="Polar residues" evidence="1">
    <location>
        <begin position="408"/>
        <end position="419"/>
    </location>
</feature>
<feature type="region of interest" description="Disordered" evidence="1">
    <location>
        <begin position="274"/>
        <end position="314"/>
    </location>
</feature>
<reference evidence="2 3" key="1">
    <citation type="submission" date="2019-03" db="EMBL/GenBank/DDBJ databases">
        <title>Single cell metagenomics reveals metabolic interactions within the superorganism composed of flagellate Streblomastix strix and complex community of Bacteroidetes bacteria on its surface.</title>
        <authorList>
            <person name="Treitli S.C."/>
            <person name="Kolisko M."/>
            <person name="Husnik F."/>
            <person name="Keeling P."/>
            <person name="Hampl V."/>
        </authorList>
    </citation>
    <scope>NUCLEOTIDE SEQUENCE [LARGE SCALE GENOMIC DNA]</scope>
    <source>
        <strain evidence="2">ST1C</strain>
    </source>
</reference>
<feature type="compositionally biased region" description="Polar residues" evidence="1">
    <location>
        <begin position="287"/>
        <end position="306"/>
    </location>
</feature>
<gene>
    <name evidence="2" type="ORF">EZS28_037739</name>
</gene>
<sequence>VQGQNLNKGNQQQKVKNIYEEKYGLDERGCVLIQLNANILGFLTDILTIGAAARKSFHNWESTISGRSAVQILVAMWWREEERLQIAGNVNLRKPNEYLILPPTQAATKDLVHKLEKRLSNSVIDEGKLKNITIQEPGKWVEYEEVYGTGGMGHEIEYDMNALEERDKKNLTLKVKDGSRFTVKPLPHVVPFLLSNEEHPLQGVRSELYGGIFEAIREKQEKEQKKEELAVVQDQMQQKEAEEDSISVQQDAEYDDEVFDDELIEDELEERNKKLKKKKKKKKKRLSQSIAGQKTALDSNKSQLSKNKQDDKQLGMPTHIENEVDLPAPPHLMWNPPPYSGKDAAHINYAEFDLRQKIYACLAASGFFEVLDEIVADHIQDKYEKEEQLQKEKNSQFNIKRGDKGRQSIKSASSTTNAPNIPPYLVPAKQRSMLTAPELSILMKIQAAPIFSEVEQWDALFAELVVQDDLRPVSPDAIDMMERAEQAKELAAEIHEKQIKILLKQETDIEESANEFFGSKIGGAKKLASSKVDARLLNEVLKKANPPHPIVFDAASTGKVVPKGSK</sequence>
<dbReference type="AlphaFoldDB" id="A0A5J4U940"/>